<dbReference type="Pfam" id="PF15999">
    <property type="entry name" value="DUF4774"/>
    <property type="match status" value="1"/>
</dbReference>
<accession>A0AAE1LMZ3</accession>
<reference evidence="3" key="1">
    <citation type="submission" date="2021-07" db="EMBL/GenBank/DDBJ databases">
        <authorList>
            <person name="Catto M.A."/>
            <person name="Jacobson A."/>
            <person name="Kennedy G."/>
            <person name="Labadie P."/>
            <person name="Hunt B.G."/>
            <person name="Srinivasan R."/>
        </authorList>
    </citation>
    <scope>NUCLEOTIDE SEQUENCE</scope>
    <source>
        <strain evidence="3">PL_HMW_Pooled</strain>
        <tissue evidence="3">Head</tissue>
    </source>
</reference>
<evidence type="ECO:0000256" key="1">
    <source>
        <dbReference type="SAM" id="MobiDB-lite"/>
    </source>
</evidence>
<protein>
    <submittedName>
        <fullName evidence="3">2-succinyl-5-enolpyruvyl-6-hydroxy-3-cyclohexene-1-carboxylate synthase</fullName>
    </submittedName>
</protein>
<evidence type="ECO:0000313" key="4">
    <source>
        <dbReference type="Proteomes" id="UP001219518"/>
    </source>
</evidence>
<dbReference type="Proteomes" id="UP001219518">
    <property type="component" value="Unassembled WGS sequence"/>
</dbReference>
<feature type="region of interest" description="Disordered" evidence="1">
    <location>
        <begin position="1"/>
        <end position="43"/>
    </location>
</feature>
<organism evidence="3 4">
    <name type="scientific">Frankliniella fusca</name>
    <dbReference type="NCBI Taxonomy" id="407009"/>
    <lineage>
        <taxon>Eukaryota</taxon>
        <taxon>Metazoa</taxon>
        <taxon>Ecdysozoa</taxon>
        <taxon>Arthropoda</taxon>
        <taxon>Hexapoda</taxon>
        <taxon>Insecta</taxon>
        <taxon>Pterygota</taxon>
        <taxon>Neoptera</taxon>
        <taxon>Paraneoptera</taxon>
        <taxon>Thysanoptera</taxon>
        <taxon>Terebrantia</taxon>
        <taxon>Thripoidea</taxon>
        <taxon>Thripidae</taxon>
        <taxon>Frankliniella</taxon>
    </lineage>
</organism>
<feature type="region of interest" description="Disordered" evidence="1">
    <location>
        <begin position="219"/>
        <end position="275"/>
    </location>
</feature>
<dbReference type="InterPro" id="IPR031942">
    <property type="entry name" value="DUF4774"/>
</dbReference>
<gene>
    <name evidence="3" type="ORF">KUF71_014505</name>
</gene>
<feature type="region of interest" description="Disordered" evidence="1">
    <location>
        <begin position="87"/>
        <end position="177"/>
    </location>
</feature>
<proteinExistence type="predicted"/>
<sequence length="396" mass="40979">IARPGPGPGSAQRRDRRDAPLQLVTGHAPQPPLRSAPPHRTTQRDIFSMQTRSWLLAAALLACSVIARPEGRPEDVVEALAQPQQAPVLAPAQADHQPSVEVTAAQPGPLPDARPAELVPDEPKIEEEAMKPSPVPIEPGVMTPDDSQVFPEGGSLRSPGPQREEAPGTRTARTYLPAEARGAEADLELNLPSGTVLVPYYGGAKGQYLIVTQPVSASELAAKKKDKKKPARPGHKEEEEEEENVGEETDEKPPAPPADSGDTVTIGQPNPNASMAEAKPIGIAVAGEGGVASSRPTATALVGPGGLAVARPIATAIAGIQGAELLVAAIMGGGGGSQQVAPAHPVASFLYPGVPAPGAAWGPQVLPLMQPLQPLLQPAPPPLGQWLLLPPPYPYA</sequence>
<feature type="compositionally biased region" description="Polar residues" evidence="1">
    <location>
        <begin position="262"/>
        <end position="273"/>
    </location>
</feature>
<dbReference type="EMBL" id="JAHWGI010001243">
    <property type="protein sequence ID" value="KAK3926256.1"/>
    <property type="molecule type" value="Genomic_DNA"/>
</dbReference>
<feature type="non-terminal residue" evidence="3">
    <location>
        <position position="396"/>
    </location>
</feature>
<feature type="compositionally biased region" description="Basic and acidic residues" evidence="1">
    <location>
        <begin position="121"/>
        <end position="130"/>
    </location>
</feature>
<reference evidence="3" key="2">
    <citation type="journal article" date="2023" name="BMC Genomics">
        <title>Pest status, molecular evolution, and epigenetic factors derived from the genome assembly of Frankliniella fusca, a thysanopteran phytovirus vector.</title>
        <authorList>
            <person name="Catto M.A."/>
            <person name="Labadie P.E."/>
            <person name="Jacobson A.L."/>
            <person name="Kennedy G.G."/>
            <person name="Srinivasan R."/>
            <person name="Hunt B.G."/>
        </authorList>
    </citation>
    <scope>NUCLEOTIDE SEQUENCE</scope>
    <source>
        <strain evidence="3">PL_HMW_Pooled</strain>
    </source>
</reference>
<comment type="caution">
    <text evidence="3">The sequence shown here is derived from an EMBL/GenBank/DDBJ whole genome shotgun (WGS) entry which is preliminary data.</text>
</comment>
<keyword evidence="4" id="KW-1185">Reference proteome</keyword>
<evidence type="ECO:0000313" key="3">
    <source>
        <dbReference type="EMBL" id="KAK3926256.1"/>
    </source>
</evidence>
<name>A0AAE1LMZ3_9NEOP</name>
<feature type="compositionally biased region" description="Basic residues" evidence="1">
    <location>
        <begin position="224"/>
        <end position="233"/>
    </location>
</feature>
<feature type="domain" description="DUF4774" evidence="2">
    <location>
        <begin position="275"/>
        <end position="320"/>
    </location>
</feature>
<evidence type="ECO:0000259" key="2">
    <source>
        <dbReference type="Pfam" id="PF15999"/>
    </source>
</evidence>
<feature type="compositionally biased region" description="Acidic residues" evidence="1">
    <location>
        <begin position="238"/>
        <end position="250"/>
    </location>
</feature>
<dbReference type="AlphaFoldDB" id="A0AAE1LMZ3"/>